<organism evidence="6 7">
    <name type="scientific">Pararhizobium capsulatum DSM 1112</name>
    <dbReference type="NCBI Taxonomy" id="1121113"/>
    <lineage>
        <taxon>Bacteria</taxon>
        <taxon>Pseudomonadati</taxon>
        <taxon>Pseudomonadota</taxon>
        <taxon>Alphaproteobacteria</taxon>
        <taxon>Hyphomicrobiales</taxon>
        <taxon>Rhizobiaceae</taxon>
        <taxon>Rhizobium/Agrobacterium group</taxon>
        <taxon>Pararhizobium</taxon>
    </lineage>
</organism>
<keyword evidence="2" id="KW-0802">TPR repeat</keyword>
<name>A0ABU0BZX2_9HYPH</name>
<dbReference type="CDD" id="cd08168">
    <property type="entry name" value="Cytochrom_C3"/>
    <property type="match status" value="1"/>
</dbReference>
<dbReference type="PANTHER" id="PTHR35038">
    <property type="entry name" value="DISSIMILATORY SULFITE REDUCTASE SIRA"/>
    <property type="match status" value="1"/>
</dbReference>
<dbReference type="Pfam" id="PF09699">
    <property type="entry name" value="Paired_CXXCH_1"/>
    <property type="match status" value="1"/>
</dbReference>
<evidence type="ECO:0000313" key="6">
    <source>
        <dbReference type="EMBL" id="MDQ0323817.1"/>
    </source>
</evidence>
<dbReference type="PANTHER" id="PTHR35038:SF8">
    <property type="entry name" value="C-TYPE POLYHEME CYTOCHROME OMCC"/>
    <property type="match status" value="1"/>
</dbReference>
<feature type="signal peptide" evidence="3">
    <location>
        <begin position="1"/>
        <end position="28"/>
    </location>
</feature>
<dbReference type="InterPro" id="IPR023155">
    <property type="entry name" value="Cyt_c-552/4"/>
</dbReference>
<dbReference type="PROSITE" id="PS50005">
    <property type="entry name" value="TPR"/>
    <property type="match status" value="1"/>
</dbReference>
<gene>
    <name evidence="6" type="ORF">QO002_006024</name>
</gene>
<dbReference type="InterPro" id="IPR051829">
    <property type="entry name" value="Multiheme_Cytochr_ET"/>
</dbReference>
<dbReference type="SUPFAM" id="SSF48452">
    <property type="entry name" value="TPR-like"/>
    <property type="match status" value="1"/>
</dbReference>
<evidence type="ECO:0000259" key="5">
    <source>
        <dbReference type="Pfam" id="PF13435"/>
    </source>
</evidence>
<dbReference type="Pfam" id="PF13435">
    <property type="entry name" value="Cytochrome_C554"/>
    <property type="match status" value="1"/>
</dbReference>
<proteinExistence type="predicted"/>
<dbReference type="SUPFAM" id="SSF48695">
    <property type="entry name" value="Multiheme cytochromes"/>
    <property type="match status" value="1"/>
</dbReference>
<dbReference type="SMART" id="SM00028">
    <property type="entry name" value="TPR"/>
    <property type="match status" value="3"/>
</dbReference>
<dbReference type="Gene3D" id="1.25.40.10">
    <property type="entry name" value="Tetratricopeptide repeat domain"/>
    <property type="match status" value="1"/>
</dbReference>
<dbReference type="Gene3D" id="1.25.10.10">
    <property type="entry name" value="Leucine-rich Repeat Variant"/>
    <property type="match status" value="1"/>
</dbReference>
<sequence>MRAHFSPLAMVRAALLICGMLGLAPATAAAEDLTPLAADPQIANHAGFVDERLCSLCHADQAAAFATSHHAKAMAVASDATVLADFNDTSYEGNGVTASFFRKDRQFYVSIEGPDGKQADFVVKYTFAYEPLQQYLIDLGGGKLQTLDIAWDTKKREWFWLGAGSVAKPGSTFHWTGPFYRWNRTCIDCHSTDPQTNFRSETHTYESSYVATSIGCQSCHGGGAKHVEWAKPQSEASAAASLPRVGLSEVSMDTCLACHSRRTRLVGDYKPGGSFLDNFSPAMLRSDLYFPDGQVLDEVFEYGSFQQSKMARAGVTCFDCHRPHEGGVKAVGNALCTQCHTRDAPERFALNDPSGAFDTPTHTHHAEGSSGALCASCHMPERTYMKVDPRRDHSFVIPRPDLSEMYGTPNACTSCHEGKTNVWASQTLDKWFGAGWRNRPTIAHAFAGAAQNDAASIQALRALVGDGKQAGIVKGSAIGEMSRLAGADAVADVKAATENVDPLVRLGAAEAANNLPPEVRLDTIGRLLGDKTRAVRVAAARALGSTQSLDFLGDQRRDFDRAVADLKTYVEANADVAETQSNYGTFLLEQGHPLEAEKTLRKAIDLDPGLPGARINLAELYRATGDGLKSEQTYAEAVAGNPDRADLRFGHGLSLVRQKATAEAIGELEMAVQLDPANARYRMTAAVALDSVGRTEEAFELFDPAQATGADANLLNTAIQIGLKLRRYAETLSFAMALSRLQPDDQNVADLVRQLLAVGEDNK</sequence>
<evidence type="ECO:0000256" key="1">
    <source>
        <dbReference type="ARBA" id="ARBA00022729"/>
    </source>
</evidence>
<evidence type="ECO:0000259" key="4">
    <source>
        <dbReference type="Pfam" id="PF09699"/>
    </source>
</evidence>
<dbReference type="Pfam" id="PF14559">
    <property type="entry name" value="TPR_19"/>
    <property type="match status" value="1"/>
</dbReference>
<feature type="chain" id="PRO_5045488078" evidence="3">
    <location>
        <begin position="29"/>
        <end position="763"/>
    </location>
</feature>
<evidence type="ECO:0000256" key="3">
    <source>
        <dbReference type="SAM" id="SignalP"/>
    </source>
</evidence>
<dbReference type="InterPro" id="IPR011989">
    <property type="entry name" value="ARM-like"/>
</dbReference>
<keyword evidence="1 3" id="KW-0732">Signal</keyword>
<dbReference type="EMBL" id="JAUSVF010000005">
    <property type="protein sequence ID" value="MDQ0323817.1"/>
    <property type="molecule type" value="Genomic_DNA"/>
</dbReference>
<feature type="domain" description="Cytochrome c-552/4" evidence="5">
    <location>
        <begin position="183"/>
        <end position="221"/>
    </location>
</feature>
<evidence type="ECO:0000313" key="7">
    <source>
        <dbReference type="Proteomes" id="UP001230207"/>
    </source>
</evidence>
<dbReference type="InterPro" id="IPR019734">
    <property type="entry name" value="TPR_rpt"/>
</dbReference>
<protein>
    <submittedName>
        <fullName evidence="6">CXXCH cytochrome family protein</fullName>
    </submittedName>
</protein>
<feature type="repeat" description="TPR" evidence="2">
    <location>
        <begin position="577"/>
        <end position="610"/>
    </location>
</feature>
<reference evidence="6 7" key="1">
    <citation type="submission" date="2023-07" db="EMBL/GenBank/DDBJ databases">
        <title>Genomic Encyclopedia of Type Strains, Phase IV (KMG-IV): sequencing the most valuable type-strain genomes for metagenomic binning, comparative biology and taxonomic classification.</title>
        <authorList>
            <person name="Goeker M."/>
        </authorList>
    </citation>
    <scope>NUCLEOTIDE SEQUENCE [LARGE SCALE GENOMIC DNA]</scope>
    <source>
        <strain evidence="6 7">DSM 1112</strain>
    </source>
</reference>
<dbReference type="Gene3D" id="1.10.1130.10">
    <property type="entry name" value="Flavocytochrome C3, Chain A"/>
    <property type="match status" value="3"/>
</dbReference>
<accession>A0ABU0BZX2</accession>
<dbReference type="Proteomes" id="UP001230207">
    <property type="component" value="Unassembled WGS sequence"/>
</dbReference>
<feature type="domain" description="Doubled CXXCH motif" evidence="4">
    <location>
        <begin position="314"/>
        <end position="343"/>
    </location>
</feature>
<dbReference type="InterPro" id="IPR036280">
    <property type="entry name" value="Multihaem_cyt_sf"/>
</dbReference>
<keyword evidence="7" id="KW-1185">Reference proteome</keyword>
<evidence type="ECO:0000256" key="2">
    <source>
        <dbReference type="PROSITE-ProRule" id="PRU00339"/>
    </source>
</evidence>
<dbReference type="InterPro" id="IPR010177">
    <property type="entry name" value="Paired_CXXCH_1"/>
</dbReference>
<dbReference type="InterPro" id="IPR011990">
    <property type="entry name" value="TPR-like_helical_dom_sf"/>
</dbReference>
<comment type="caution">
    <text evidence="6">The sequence shown here is derived from an EMBL/GenBank/DDBJ whole genome shotgun (WGS) entry which is preliminary data.</text>
</comment>